<dbReference type="GeneID" id="80920495"/>
<gene>
    <name evidence="10" type="primary">SMKI13G2710</name>
    <name evidence="10" type="ORF">SMKI_13G2710</name>
</gene>
<accession>A0AA35IRK3</accession>
<dbReference type="RefSeq" id="XP_056078741.1">
    <property type="nucleotide sequence ID" value="XM_056224866.1"/>
</dbReference>
<dbReference type="Pfam" id="PF25147">
    <property type="entry name" value="Ribophorin_II_C"/>
    <property type="match status" value="1"/>
</dbReference>
<evidence type="ECO:0000256" key="8">
    <source>
        <dbReference type="SAM" id="SignalP"/>
    </source>
</evidence>
<keyword evidence="6 7" id="KW-0472">Membrane</keyword>
<dbReference type="InterPro" id="IPR056790">
    <property type="entry name" value="Ribophorin_II_C"/>
</dbReference>
<organism evidence="10 11">
    <name type="scientific">Saccharomyces mikatae IFO 1815</name>
    <dbReference type="NCBI Taxonomy" id="226126"/>
    <lineage>
        <taxon>Eukaryota</taxon>
        <taxon>Fungi</taxon>
        <taxon>Dikarya</taxon>
        <taxon>Ascomycota</taxon>
        <taxon>Saccharomycotina</taxon>
        <taxon>Saccharomycetes</taxon>
        <taxon>Saccharomycetales</taxon>
        <taxon>Saccharomycetaceae</taxon>
        <taxon>Saccharomyces</taxon>
    </lineage>
</organism>
<evidence type="ECO:0000256" key="7">
    <source>
        <dbReference type="SAM" id="Phobius"/>
    </source>
</evidence>
<feature type="transmembrane region" description="Helical" evidence="7">
    <location>
        <begin position="231"/>
        <end position="251"/>
    </location>
</feature>
<evidence type="ECO:0000259" key="9">
    <source>
        <dbReference type="Pfam" id="PF25147"/>
    </source>
</evidence>
<feature type="transmembrane region" description="Helical" evidence="7">
    <location>
        <begin position="195"/>
        <end position="219"/>
    </location>
</feature>
<keyword evidence="2 7" id="KW-0812">Transmembrane</keyword>
<dbReference type="GO" id="GO:0008250">
    <property type="term" value="C:oligosaccharyltransferase complex"/>
    <property type="evidence" value="ECO:0007669"/>
    <property type="project" value="InterPro"/>
</dbReference>
<feature type="domain" description="Ribophorin II C-terminal" evidence="9">
    <location>
        <begin position="184"/>
        <end position="281"/>
    </location>
</feature>
<comment type="subcellular location">
    <subcellularLocation>
        <location evidence="1">Endoplasmic reticulum membrane</location>
        <topology evidence="1">Multi-pass membrane protein</topology>
    </subcellularLocation>
</comment>
<sequence>MQFFKTLATLVSCISFALAYVAQDVHVSFPSTTGKTSIMIGKIEPKPEVVGAAPTSVTVDSPNEVVQVNFAIDSNDKPFQHTLLVGLPNRNLEMAFEPEIKDHGKLSMYKYMIDLATLDDALLQEAFRSLEPIKATLILASSTAKPKENLFREILQLDLSFHLDHSDSSLVDKFSIKPEIHHVFQTEPKRVAKSIAVIFVAIIMITILALVTTWLNSCAAAFNNIPTGTNALYFLGFIATVVGFEIIFARYYLGTSIFESLFSSLYLGAPGLLMSTKFLRSFGLTI</sequence>
<dbReference type="InterPro" id="IPR008814">
    <property type="entry name" value="Swp1"/>
</dbReference>
<feature type="signal peptide" evidence="8">
    <location>
        <begin position="1"/>
        <end position="19"/>
    </location>
</feature>
<dbReference type="Proteomes" id="UP001161438">
    <property type="component" value="Chromosome 13"/>
</dbReference>
<dbReference type="AlphaFoldDB" id="A0AA35IRK3"/>
<dbReference type="PANTHER" id="PTHR12640:SF0">
    <property type="entry name" value="DOLICHYL-DIPHOSPHOOLIGOSACCHARIDE--PROTEIN GLYCOSYLTRANSFERASE SUBUNIT 2"/>
    <property type="match status" value="1"/>
</dbReference>
<reference evidence="10" key="1">
    <citation type="submission" date="2022-10" db="EMBL/GenBank/DDBJ databases">
        <authorList>
            <person name="Byrne P K."/>
        </authorList>
    </citation>
    <scope>NUCLEOTIDE SEQUENCE</scope>
    <source>
        <strain evidence="10">IFO1815</strain>
    </source>
</reference>
<evidence type="ECO:0000256" key="5">
    <source>
        <dbReference type="ARBA" id="ARBA00022989"/>
    </source>
</evidence>
<keyword evidence="4" id="KW-0256">Endoplasmic reticulum</keyword>
<dbReference type="PANTHER" id="PTHR12640">
    <property type="entry name" value="RIBOPHORIN II"/>
    <property type="match status" value="1"/>
</dbReference>
<evidence type="ECO:0000256" key="1">
    <source>
        <dbReference type="ARBA" id="ARBA00004477"/>
    </source>
</evidence>
<feature type="chain" id="PRO_5044265635" description="Ribophorin II C-terminal domain-containing protein" evidence="8">
    <location>
        <begin position="20"/>
        <end position="286"/>
    </location>
</feature>
<evidence type="ECO:0000256" key="3">
    <source>
        <dbReference type="ARBA" id="ARBA00022729"/>
    </source>
</evidence>
<evidence type="ECO:0000313" key="10">
    <source>
        <dbReference type="EMBL" id="CAI4035621.1"/>
    </source>
</evidence>
<keyword evidence="5 7" id="KW-1133">Transmembrane helix</keyword>
<evidence type="ECO:0000256" key="4">
    <source>
        <dbReference type="ARBA" id="ARBA00022824"/>
    </source>
</evidence>
<keyword evidence="3 8" id="KW-0732">Signal</keyword>
<protein>
    <recommendedName>
        <fullName evidence="9">Ribophorin II C-terminal domain-containing protein</fullName>
    </recommendedName>
</protein>
<keyword evidence="11" id="KW-1185">Reference proteome</keyword>
<evidence type="ECO:0000256" key="2">
    <source>
        <dbReference type="ARBA" id="ARBA00022692"/>
    </source>
</evidence>
<dbReference type="GO" id="GO:0006487">
    <property type="term" value="P:protein N-linked glycosylation"/>
    <property type="evidence" value="ECO:0007669"/>
    <property type="project" value="TreeGrafter"/>
</dbReference>
<evidence type="ECO:0000313" key="11">
    <source>
        <dbReference type="Proteomes" id="UP001161438"/>
    </source>
</evidence>
<proteinExistence type="predicted"/>
<dbReference type="EMBL" id="OX365769">
    <property type="protein sequence ID" value="CAI4035621.1"/>
    <property type="molecule type" value="Genomic_DNA"/>
</dbReference>
<evidence type="ECO:0000256" key="6">
    <source>
        <dbReference type="ARBA" id="ARBA00023136"/>
    </source>
</evidence>
<name>A0AA35IRK3_SACMI</name>